<name>A0A937G0S6_9BACT</name>
<evidence type="ECO:0000313" key="4">
    <source>
        <dbReference type="Proteomes" id="UP000614216"/>
    </source>
</evidence>
<evidence type="ECO:0000313" key="3">
    <source>
        <dbReference type="EMBL" id="MBL6449579.1"/>
    </source>
</evidence>
<protein>
    <recommendedName>
        <fullName evidence="2">DUF6603 domain-containing protein</fullName>
    </recommendedName>
</protein>
<evidence type="ECO:0000256" key="1">
    <source>
        <dbReference type="SAM" id="MobiDB-lite"/>
    </source>
</evidence>
<gene>
    <name evidence="3" type="ORF">JMN32_24930</name>
</gene>
<dbReference type="RefSeq" id="WP_202859127.1">
    <property type="nucleotide sequence ID" value="NZ_JAEUGD010000067.1"/>
</dbReference>
<comment type="caution">
    <text evidence="3">The sequence shown here is derived from an EMBL/GenBank/DDBJ whole genome shotgun (WGS) entry which is preliminary data.</text>
</comment>
<dbReference type="InterPro" id="IPR046538">
    <property type="entry name" value="DUF6603"/>
</dbReference>
<dbReference type="EMBL" id="JAEUGD010000067">
    <property type="protein sequence ID" value="MBL6449579.1"/>
    <property type="molecule type" value="Genomic_DNA"/>
</dbReference>
<dbReference type="Pfam" id="PF20248">
    <property type="entry name" value="DUF6603"/>
    <property type="match status" value="1"/>
</dbReference>
<proteinExistence type="predicted"/>
<feature type="domain" description="DUF6603" evidence="2">
    <location>
        <begin position="2076"/>
        <end position="2591"/>
    </location>
</feature>
<evidence type="ECO:0000259" key="2">
    <source>
        <dbReference type="Pfam" id="PF20248"/>
    </source>
</evidence>
<feature type="region of interest" description="Disordered" evidence="1">
    <location>
        <begin position="2631"/>
        <end position="2651"/>
    </location>
</feature>
<reference evidence="3" key="1">
    <citation type="submission" date="2021-01" db="EMBL/GenBank/DDBJ databases">
        <title>Fulvivirga kasyanovii gen. nov., sp nov., a novel member of the phylum Bacteroidetes isolated from seawater in a mussel farm.</title>
        <authorList>
            <person name="Zhao L.-H."/>
            <person name="Wang Z.-J."/>
        </authorList>
    </citation>
    <scope>NUCLEOTIDE SEQUENCE</scope>
    <source>
        <strain evidence="3">29W222</strain>
    </source>
</reference>
<dbReference type="Proteomes" id="UP000614216">
    <property type="component" value="Unassembled WGS sequence"/>
</dbReference>
<keyword evidence="4" id="KW-1185">Reference proteome</keyword>
<accession>A0A937G0S6</accession>
<organism evidence="3 4">
    <name type="scientific">Fulvivirga marina</name>
    <dbReference type="NCBI Taxonomy" id="2494733"/>
    <lineage>
        <taxon>Bacteria</taxon>
        <taxon>Pseudomonadati</taxon>
        <taxon>Bacteroidota</taxon>
        <taxon>Cytophagia</taxon>
        <taxon>Cytophagales</taxon>
        <taxon>Fulvivirgaceae</taxon>
        <taxon>Fulvivirga</taxon>
    </lineage>
</organism>
<sequence length="3184" mass="342447">METLTIPTLEEDVTVLQSTDSNFSGLDPILGSLGVLVGLLKKNEDDSYSLIPEWFTNPYVNTKAGIVKNPAEFNTLFEELLGKIGGNAFGIPVQNPALLGNWFPIKYQKDGKDVNTGVYAVTYQTGSSTVMGVGVYHAWEFGTPPSLQSAVWGLVPFVAIDAEDTNNPIKMTFVTEGFPIVFGAAVNGPDPSSPIVDINGIQFNGVKVNANIDLAKEIARKPPFELGIEIIGLQLAGEDKPSNRSLSDLKAITVEKIMNTASSLFVGGLSKVFPELSDNIQYFPPLFGLSSQVPKAAGTPNAKLPILEWYELFNAAKDNNAETIFLNWFNAIAADNNTLKTWLSCLSGFLKKEVSISGSGSRTSPFLISLLDVSNIGTLSLSMGTEVVGKSTRVLYPGMAFSGSPIEFGTSGIVFTMQAESELARFQITGDSIGLSPTINFASKFSLQNKTASQPLAEFNLDSKEYSIGSLEGGMSLGTDASMMPWFGLNAVTIGSTHYDTLNLLSPGQLANAGAAALSEGLQSLLDFGTDNKNLSESIGAIIGLQAPSSAGTNWPGDLVPPFSPTGMVTSITNPIGSWASYYTNILSYQQQISGKEAFYYVVESFAQLLQASTESLPISISGSGTQQDPWKAGISIKDQTLPAYLVCYQENTTDYINLNLGLELAPELTIKGTDIVASLSLDAATIQLPKDGNLSNTTANWLSGVAARLTLPNGFETPAIGGMQVKVDTSQLSATWDQTDGWSWSMLVKGPTLVVDGTPTALGTDLNFDDQSTLQDLVKQSASTFGPFLVSALGTMLVRTQSKAGLFVAGAMGLVKDLSTAPAFPKSGLSWSGFELYPFTSFDDPWADFNKQINQLFNTDVKGKSVLGLLAYTMSGTEDAPAITGSGTFSDPWITPIPFGFNLPVWYNTDKQNLGLGFGRQDVFNYPSTGTAQIAFNLEQRLNLVEYSTQDQKIEFIDDVPSLSFIGTLFKPNAKLVDLGSIGSIDKIMLGLTLSLYNGQVKVQPVITLVNAQLSTDFQSDLVTLEQFLSDSFASNLQSAFLALLNGALQVATDVEAVTSNSGFQTTYSLLQLIGLTMARANDQAPYGINTNGWNAMLANPDTYLENQFESLLLDPYHRSELFNFLQQVTGITIPGLPEPALQFLSAINICGPASQGYPLLPGAVLEVFTNPVQGLTSRFEAFFTDKEAVKTLAAQIASNLPPEDYGPLTFSTTANGVISLGILPKNVINLGGFVNLYGNVQLNISDETLTFTGDIYIPKVGLTLASSLGLRMTDGTLQTPDFAVQLIWGDGLKPAASPLDIYPFEASAFVDQVSELAPAYTLNILLNAIFEEELLGKYEFVQKIFEGLGIGKDEDGIWRMPSLMGILSDPLGWILSEEVLGTTDGKFSVAKLIALLGNLPEVKYNNIQVSPIPGKGMELTGLPYGFKVGMNGENNLATFDFGVDTISIVSNEAAIKNLKFGVSLNQDYQPAFSGGMDVEATISSLQDGFFVHVAYDKQFQLSISQGTPAQPTGLGVQLLPFQGWGTLAGQALATGSAVVINDVVPKLMNYLLTKYPADTTDVGKFLAAMDGFATKTDVKDLVTNIINAFSQALSEGKSGDELLQQLESVAFTWVKQRFSTANANDTATAIVDLLKLALPEDSLSVIGGQIQYIPSDNLPFKLLAGLDSTNSIGLWAGVELPDMKLLKMEIAPTGVAYNLDNSNFDISFGLDMVVPIENLNGPGLSISFNNGQFNLSFDPLADPNQLGTPSYLNVELLPSFFGGGDVGDKVSTWTLNVIKDVLPRYVSLLVLNQDQVKAWLQAPLIKSSTISPAVLLEATQVVEYNKNQDVYVLNSFDELAKLTPKEFLGNFLFTLLENQWTLLTFSKEGKIIIGPKTNVEGFYGLLVQAPNLSISAIPNLVFQLGAKNTDWITNSSDGTAKFGGPGIGFYVPIAKTESDTYTVDFTHFNLVLNNVGFDIIGKNGQPIVDLSRFKLGAVDPRALFDLQFKGNDPIQISFGAGLTLDDMGLSLSPKTISEGGGNNPIAKNVLGSGESNDDNKTTDPRFSVDVGYVDKLWVNLRSNTGNGHEVIIPVQRSFGPLYIENIGLGWEGDKTPPLLDFISSGSFELAGFKAALQGLRVGMPVTAPTDWSKYTIDLDGFAIDYTGGITINAGFLKSETNDIVEYTGVAILSAKKFSLGALGSYAQITLKDKSTATSMFIFGVLNAPLGGIPAFFIEGIAAGFAYNRSLDIPGIENVASFPLVKGVADGSFTEGEDPMGALIKLNDVIRPKVGQYWFAAGLKFSSFQLLETTALLFLSFGKDFEFNLLGVSTATLPPKVGPDLALAYMELAIKVTVSPAAGYVSAEAQLTPNSFVLAKDVKLTGGFAFYLWFKDIPLKDGGMIPAGDFVVTLGGYHPAFQKPGYYPDVPRLGISWKLNFSVGKVSITGGAYFAICPTAIMSGGYLKIAFDAGPLIAGLDAYANFLIEWEPFYFNVGIGVTVYAGFQATIAGVSIRLVAKLGCTLELQGPPVFGRVEVDWFVISFSIPIGNQENHPSTASLDWSGFEASFLPASTSSGGTAKASTNIIMLADGNGQQKNQQVVKWTAQKGLEQDSNDGDEGTNKDEWVLNPVPWMLTVESAIPSSMVTVSSSDTSLQGSDQIGVRPMGKEDKLKSPMTIKLTDTSGTEINLKERNISLSANNNGAPSALWSRSELDREVAPDPDTMLISNVLFGLVLDASQYVYSGVVPEFPIENLAYVIGDTKRLSFDYTPKYPASELYPATDQQKAFTMIKQSIMDETVIAIRNDIYSALQASAINAPLSPNLTVMASSVNLILQDFPVLARIGIYQNNGIVEPGQTMKLQSSPQSLAAKPTLIHEPQLVAQLQSYKTTSKDAPETTHLPKLARKAKGQWKTVNKITNKSYLASLVDFVSTKSKTLYDGTTLVWKTDPKLALDLELQGNLPSLIASFDEYGSLLSFNHFSGSETFDLPPETGQVVIQGFETNPEEALGWQINTNLSKVNGGWFLADGCLVRAQNSRQIKARTGKIGHVKASDLIDNNHIKGASNVIQKGWIQSVFPRQSQVFGVMLKGKVNIESIKVSIAADEVPTKAGKIKVSSAQTYKENTLLLFNAPTKAEAYYGVIVSLIDKEVEILGMYALGNNKTEKNKLSNQLSLVQGGIDFSDSSHQKTSVKLIQKQQTDEQ</sequence>